<organism evidence="1 2">
    <name type="scientific">Dentiscutata erythropus</name>
    <dbReference type="NCBI Taxonomy" id="1348616"/>
    <lineage>
        <taxon>Eukaryota</taxon>
        <taxon>Fungi</taxon>
        <taxon>Fungi incertae sedis</taxon>
        <taxon>Mucoromycota</taxon>
        <taxon>Glomeromycotina</taxon>
        <taxon>Glomeromycetes</taxon>
        <taxon>Diversisporales</taxon>
        <taxon>Gigasporaceae</taxon>
        <taxon>Dentiscutata</taxon>
    </lineage>
</organism>
<accession>A0A9N9KD44</accession>
<evidence type="ECO:0000313" key="2">
    <source>
        <dbReference type="Proteomes" id="UP000789405"/>
    </source>
</evidence>
<reference evidence="1" key="1">
    <citation type="submission" date="2021-06" db="EMBL/GenBank/DDBJ databases">
        <authorList>
            <person name="Kallberg Y."/>
            <person name="Tangrot J."/>
            <person name="Rosling A."/>
        </authorList>
    </citation>
    <scope>NUCLEOTIDE SEQUENCE</scope>
    <source>
        <strain evidence="1">MA453B</strain>
    </source>
</reference>
<evidence type="ECO:0000313" key="1">
    <source>
        <dbReference type="EMBL" id="CAG8821694.1"/>
    </source>
</evidence>
<dbReference type="Proteomes" id="UP000789405">
    <property type="component" value="Unassembled WGS sequence"/>
</dbReference>
<feature type="non-terminal residue" evidence="1">
    <location>
        <position position="1"/>
    </location>
</feature>
<dbReference type="AlphaFoldDB" id="A0A9N9KD44"/>
<feature type="non-terminal residue" evidence="1">
    <location>
        <position position="41"/>
    </location>
</feature>
<gene>
    <name evidence="1" type="ORF">DERYTH_LOCUS27173</name>
</gene>
<protein>
    <submittedName>
        <fullName evidence="1">22074_t:CDS:1</fullName>
    </submittedName>
</protein>
<proteinExistence type="predicted"/>
<name>A0A9N9KD44_9GLOM</name>
<comment type="caution">
    <text evidence="1">The sequence shown here is derived from an EMBL/GenBank/DDBJ whole genome shotgun (WGS) entry which is preliminary data.</text>
</comment>
<dbReference type="EMBL" id="CAJVPY010061084">
    <property type="protein sequence ID" value="CAG8821694.1"/>
    <property type="molecule type" value="Genomic_DNA"/>
</dbReference>
<sequence>ELTNIEESFCITDNYDLESIIDEIDNDDERVWFSLTDMENL</sequence>
<keyword evidence="2" id="KW-1185">Reference proteome</keyword>